<protein>
    <submittedName>
        <fullName evidence="1">Uncharacterized protein</fullName>
    </submittedName>
</protein>
<dbReference type="AlphaFoldDB" id="A0A5E4MUR2"/>
<dbReference type="EMBL" id="CABPRJ010001429">
    <property type="protein sequence ID" value="VVC35958.1"/>
    <property type="molecule type" value="Genomic_DNA"/>
</dbReference>
<reference evidence="1 2" key="1">
    <citation type="submission" date="2019-08" db="EMBL/GenBank/DDBJ databases">
        <authorList>
            <person name="Alioto T."/>
            <person name="Alioto T."/>
            <person name="Gomez Garrido J."/>
        </authorList>
    </citation>
    <scope>NUCLEOTIDE SEQUENCE [LARGE SCALE GENOMIC DNA]</scope>
</reference>
<proteinExistence type="predicted"/>
<evidence type="ECO:0000313" key="1">
    <source>
        <dbReference type="EMBL" id="VVC35958.1"/>
    </source>
</evidence>
<organism evidence="1 2">
    <name type="scientific">Cinara cedri</name>
    <dbReference type="NCBI Taxonomy" id="506608"/>
    <lineage>
        <taxon>Eukaryota</taxon>
        <taxon>Metazoa</taxon>
        <taxon>Ecdysozoa</taxon>
        <taxon>Arthropoda</taxon>
        <taxon>Hexapoda</taxon>
        <taxon>Insecta</taxon>
        <taxon>Pterygota</taxon>
        <taxon>Neoptera</taxon>
        <taxon>Paraneoptera</taxon>
        <taxon>Hemiptera</taxon>
        <taxon>Sternorrhyncha</taxon>
        <taxon>Aphidomorpha</taxon>
        <taxon>Aphidoidea</taxon>
        <taxon>Aphididae</taxon>
        <taxon>Lachninae</taxon>
        <taxon>Cinara</taxon>
    </lineage>
</organism>
<gene>
    <name evidence="1" type="ORF">CINCED_3A025140</name>
</gene>
<evidence type="ECO:0000313" key="2">
    <source>
        <dbReference type="Proteomes" id="UP000325440"/>
    </source>
</evidence>
<dbReference type="Proteomes" id="UP000325440">
    <property type="component" value="Unassembled WGS sequence"/>
</dbReference>
<sequence length="179" mass="20821">MMKNRRVPSTIVRKAGPSEYRYRWTIECLICCEGEKSKAGDSERYRIYRNRIVFLPHNRMALCDTKYLDNIYNYKICLQTLKPALIDRLKSIVVIDPIKFNLKLVATYHKPQVDNSAENRAFEISARPLFSDSEIENIVEEKFAKLLKEEELYQGRDSGFSLQTIDGLLLGVYKLTSTN</sequence>
<keyword evidence="2" id="KW-1185">Reference proteome</keyword>
<dbReference type="OrthoDB" id="6625030at2759"/>
<name>A0A5E4MUR2_9HEMI</name>
<accession>A0A5E4MUR2</accession>